<sequence>MAAAGADPVPEQEEKEALFEAKHAELVSEARDVAREHGVAVTTVAFRPDGTAVAEEAVGVGGGGGGVGLQEQVRAMIERAIKRKVAMLESGELAAHRRELQMLRGIVVGELTPPNTVLPRQKKKKTDGGEVVVDKSAPGQQQEMDGDAGAGCGGGCDKIIGRVDVD</sequence>
<name>A0A1B6PF92_SORBI</name>
<dbReference type="InParanoid" id="A0A1B6PF92"/>
<keyword evidence="3" id="KW-1185">Reference proteome</keyword>
<organism evidence="2 3">
    <name type="scientific">Sorghum bicolor</name>
    <name type="common">Sorghum</name>
    <name type="synonym">Sorghum vulgare</name>
    <dbReference type="NCBI Taxonomy" id="4558"/>
    <lineage>
        <taxon>Eukaryota</taxon>
        <taxon>Viridiplantae</taxon>
        <taxon>Streptophyta</taxon>
        <taxon>Embryophyta</taxon>
        <taxon>Tracheophyta</taxon>
        <taxon>Spermatophyta</taxon>
        <taxon>Magnoliopsida</taxon>
        <taxon>Liliopsida</taxon>
        <taxon>Poales</taxon>
        <taxon>Poaceae</taxon>
        <taxon>PACMAD clade</taxon>
        <taxon>Panicoideae</taxon>
        <taxon>Andropogonodae</taxon>
        <taxon>Andropogoneae</taxon>
        <taxon>Sorghinae</taxon>
        <taxon>Sorghum</taxon>
    </lineage>
</organism>
<dbReference type="FunCoup" id="A0A1B6PF92">
    <property type="interactions" value="371"/>
</dbReference>
<reference evidence="3" key="2">
    <citation type="journal article" date="2018" name="Plant J.">
        <title>The Sorghum bicolor reference genome: improved assembly, gene annotations, a transcriptome atlas, and signatures of genome organization.</title>
        <authorList>
            <person name="McCormick R.F."/>
            <person name="Truong S.K."/>
            <person name="Sreedasyam A."/>
            <person name="Jenkins J."/>
            <person name="Shu S."/>
            <person name="Sims D."/>
            <person name="Kennedy M."/>
            <person name="Amirebrahimi M."/>
            <person name="Weers B.D."/>
            <person name="McKinley B."/>
            <person name="Mattison A."/>
            <person name="Morishige D.T."/>
            <person name="Grimwood J."/>
            <person name="Schmutz J."/>
            <person name="Mullet J.E."/>
        </authorList>
    </citation>
    <scope>NUCLEOTIDE SEQUENCE [LARGE SCALE GENOMIC DNA]</scope>
    <source>
        <strain evidence="3">cv. BTx623</strain>
    </source>
</reference>
<dbReference type="Gramene" id="KXG24360">
    <property type="protein sequence ID" value="KXG24360"/>
    <property type="gene ID" value="SORBI_3007G031200"/>
</dbReference>
<accession>A0A1B6PF92</accession>
<dbReference type="OMA" id="CGGGCDK"/>
<protein>
    <submittedName>
        <fullName evidence="2">Uncharacterized protein</fullName>
    </submittedName>
</protein>
<dbReference type="AlphaFoldDB" id="A0A1B6PF92"/>
<evidence type="ECO:0000256" key="1">
    <source>
        <dbReference type="SAM" id="MobiDB-lite"/>
    </source>
</evidence>
<gene>
    <name evidence="2" type="ORF">SORBI_3007G031200</name>
</gene>
<evidence type="ECO:0000313" key="3">
    <source>
        <dbReference type="Proteomes" id="UP000000768"/>
    </source>
</evidence>
<evidence type="ECO:0000313" key="2">
    <source>
        <dbReference type="EMBL" id="KXG24360.1"/>
    </source>
</evidence>
<dbReference type="EMBL" id="CM000766">
    <property type="protein sequence ID" value="KXG24360.1"/>
    <property type="molecule type" value="Genomic_DNA"/>
</dbReference>
<proteinExistence type="predicted"/>
<feature type="region of interest" description="Disordered" evidence="1">
    <location>
        <begin position="119"/>
        <end position="151"/>
    </location>
</feature>
<reference evidence="2 3" key="1">
    <citation type="journal article" date="2009" name="Nature">
        <title>The Sorghum bicolor genome and the diversification of grasses.</title>
        <authorList>
            <person name="Paterson A.H."/>
            <person name="Bowers J.E."/>
            <person name="Bruggmann R."/>
            <person name="Dubchak I."/>
            <person name="Grimwood J."/>
            <person name="Gundlach H."/>
            <person name="Haberer G."/>
            <person name="Hellsten U."/>
            <person name="Mitros T."/>
            <person name="Poliakov A."/>
            <person name="Schmutz J."/>
            <person name="Spannagl M."/>
            <person name="Tang H."/>
            <person name="Wang X."/>
            <person name="Wicker T."/>
            <person name="Bharti A.K."/>
            <person name="Chapman J."/>
            <person name="Feltus F.A."/>
            <person name="Gowik U."/>
            <person name="Grigoriev I.V."/>
            <person name="Lyons E."/>
            <person name="Maher C.A."/>
            <person name="Martis M."/>
            <person name="Narechania A."/>
            <person name="Otillar R.P."/>
            <person name="Penning B.W."/>
            <person name="Salamov A.A."/>
            <person name="Wang Y."/>
            <person name="Zhang L."/>
            <person name="Carpita N.C."/>
            <person name="Freeling M."/>
            <person name="Gingle A.R."/>
            <person name="Hash C.T."/>
            <person name="Keller B."/>
            <person name="Klein P."/>
            <person name="Kresovich S."/>
            <person name="McCann M.C."/>
            <person name="Ming R."/>
            <person name="Peterson D.G."/>
            <person name="Mehboob-ur-Rahman"/>
            <person name="Ware D."/>
            <person name="Westhoff P."/>
            <person name="Mayer K.F."/>
            <person name="Messing J."/>
            <person name="Rokhsar D.S."/>
        </authorList>
    </citation>
    <scope>NUCLEOTIDE SEQUENCE [LARGE SCALE GENOMIC DNA]</scope>
    <source>
        <strain evidence="3">cv. BTx623</strain>
    </source>
</reference>
<dbReference type="Proteomes" id="UP000000768">
    <property type="component" value="Chromosome 7"/>
</dbReference>